<evidence type="ECO:0000256" key="3">
    <source>
        <dbReference type="ARBA" id="ARBA00022842"/>
    </source>
</evidence>
<dbReference type="InterPro" id="IPR001019">
    <property type="entry name" value="Gprotein_alpha_su"/>
</dbReference>
<dbReference type="Pfam" id="PF00503">
    <property type="entry name" value="G-alpha"/>
    <property type="match status" value="1"/>
</dbReference>
<keyword evidence="3 7" id="KW-0460">Magnesium</keyword>
<evidence type="ECO:0000256" key="2">
    <source>
        <dbReference type="ARBA" id="ARBA00022741"/>
    </source>
</evidence>
<feature type="binding site" evidence="6">
    <location>
        <position position="321"/>
    </location>
    <ligand>
        <name>GTP</name>
        <dbReference type="ChEBI" id="CHEBI:37565"/>
    </ligand>
</feature>
<dbReference type="GO" id="GO:0007188">
    <property type="term" value="P:adenylate cyclase-modulating G protein-coupled receptor signaling pathway"/>
    <property type="evidence" value="ECO:0007669"/>
    <property type="project" value="TreeGrafter"/>
</dbReference>
<comment type="caution">
    <text evidence="8">The sequence shown here is derived from an EMBL/GenBank/DDBJ whole genome shotgun (WGS) entry which is preliminary data.</text>
</comment>
<sequence>MGFGKSKLKKKQAKSRNEEIEKQIIKDQEEMEKRIKILILGAGECGKSTFVKQLMILHTGGFTESIRGLYRQAIRTQVIENMKTLIIATRQLRLKISDDKQVCSEQIEKCFPDGLDPEIGECIAELWEDKSIKITFENRSLFQIPDQASYFFDNVKRVSSDDFVPNDEDIINCRIPTTGVSKINFEIEGRPWEVVDVGGQRSERRKWIHQFDNVTIVIFVVASNEYDQRLTEEVQVNRMHEAVSLFNKTVNNSYFREKNILILFNKCDLFEEKIQKVDLNVCFPEYNGGLNYENGINFLKKKFVDLGTNSKRSIFSHVTCAIQTEKIKAVVDVVNSTILENTLKKKGYL</sequence>
<dbReference type="InterPro" id="IPR011025">
    <property type="entry name" value="GproteinA_insert"/>
</dbReference>
<name>A0A9Q0LAG4_ANAIG</name>
<feature type="binding site" evidence="6">
    <location>
        <begin position="196"/>
        <end position="200"/>
    </location>
    <ligand>
        <name>GTP</name>
        <dbReference type="ChEBI" id="CHEBI:37565"/>
    </ligand>
</feature>
<dbReference type="Proteomes" id="UP001149090">
    <property type="component" value="Unassembled WGS sequence"/>
</dbReference>
<reference evidence="8" key="1">
    <citation type="submission" date="2022-10" db="EMBL/GenBank/DDBJ databases">
        <title>Novel sulphate-reducing endosymbionts in the free-living metamonad Anaeramoeba.</title>
        <authorList>
            <person name="Jerlstrom-Hultqvist J."/>
            <person name="Cepicka I."/>
            <person name="Gallot-Lavallee L."/>
            <person name="Salas-Leiva D."/>
            <person name="Curtis B.A."/>
            <person name="Zahonova K."/>
            <person name="Pipaliya S."/>
            <person name="Dacks J."/>
            <person name="Roger A.J."/>
        </authorList>
    </citation>
    <scope>NUCLEOTIDE SEQUENCE</scope>
    <source>
        <strain evidence="8">BMAN</strain>
    </source>
</reference>
<dbReference type="GO" id="GO:0005737">
    <property type="term" value="C:cytoplasm"/>
    <property type="evidence" value="ECO:0007669"/>
    <property type="project" value="TreeGrafter"/>
</dbReference>
<accession>A0A9Q0LAG4</accession>
<feature type="binding site" evidence="7">
    <location>
        <position position="177"/>
    </location>
    <ligand>
        <name>Mg(2+)</name>
        <dbReference type="ChEBI" id="CHEBI:18420"/>
    </ligand>
</feature>
<dbReference type="PROSITE" id="PS51882">
    <property type="entry name" value="G_ALPHA"/>
    <property type="match status" value="1"/>
</dbReference>
<dbReference type="Gene3D" id="3.40.50.300">
    <property type="entry name" value="P-loop containing nucleotide triphosphate hydrolases"/>
    <property type="match status" value="1"/>
</dbReference>
<evidence type="ECO:0000313" key="8">
    <source>
        <dbReference type="EMBL" id="KAJ5069287.1"/>
    </source>
</evidence>
<keyword evidence="9" id="KW-1185">Reference proteome</keyword>
<evidence type="ECO:0000256" key="4">
    <source>
        <dbReference type="ARBA" id="ARBA00023134"/>
    </source>
</evidence>
<dbReference type="CDD" id="cd00066">
    <property type="entry name" value="G-alpha"/>
    <property type="match status" value="1"/>
</dbReference>
<organism evidence="8 9">
    <name type="scientific">Anaeramoeba ignava</name>
    <name type="common">Anaerobic marine amoeba</name>
    <dbReference type="NCBI Taxonomy" id="1746090"/>
    <lineage>
        <taxon>Eukaryota</taxon>
        <taxon>Metamonada</taxon>
        <taxon>Anaeramoebidae</taxon>
        <taxon>Anaeramoeba</taxon>
    </lineage>
</organism>
<dbReference type="GO" id="GO:0046872">
    <property type="term" value="F:metal ion binding"/>
    <property type="evidence" value="ECO:0007669"/>
    <property type="project" value="UniProtKB-KW"/>
</dbReference>
<keyword evidence="4 6" id="KW-0342">GTP-binding</keyword>
<keyword evidence="5" id="KW-0807">Transducer</keyword>
<dbReference type="Gene3D" id="1.10.400.10">
    <property type="entry name" value="GI Alpha 1, domain 2-like"/>
    <property type="match status" value="1"/>
</dbReference>
<feature type="binding site" evidence="6">
    <location>
        <begin position="265"/>
        <end position="268"/>
    </location>
    <ligand>
        <name>GTP</name>
        <dbReference type="ChEBI" id="CHEBI:37565"/>
    </ligand>
</feature>
<proteinExistence type="predicted"/>
<dbReference type="GO" id="GO:0005834">
    <property type="term" value="C:heterotrimeric G-protein complex"/>
    <property type="evidence" value="ECO:0007669"/>
    <property type="project" value="TreeGrafter"/>
</dbReference>
<dbReference type="PANTHER" id="PTHR10218:SF302">
    <property type="entry name" value="GUANINE NUCLEOTIDE-BINDING PROTEIN ALPHA-5 SUBUNIT"/>
    <property type="match status" value="1"/>
</dbReference>
<dbReference type="PANTHER" id="PTHR10218">
    <property type="entry name" value="GTP-BINDING PROTEIN ALPHA SUBUNIT"/>
    <property type="match status" value="1"/>
</dbReference>
<gene>
    <name evidence="8" type="ORF">M0811_11772</name>
</gene>
<keyword evidence="1 7" id="KW-0479">Metal-binding</keyword>
<keyword evidence="2 6" id="KW-0547">Nucleotide-binding</keyword>
<dbReference type="AlphaFoldDB" id="A0A9Q0LAG4"/>
<feature type="binding site" evidence="7">
    <location>
        <position position="48"/>
    </location>
    <ligand>
        <name>Mg(2+)</name>
        <dbReference type="ChEBI" id="CHEBI:18420"/>
    </ligand>
</feature>
<dbReference type="FunFam" id="3.40.50.300:FF:002307">
    <property type="entry name" value="Guanine nucleotide-binding protein G(k) subunit alpha"/>
    <property type="match status" value="1"/>
</dbReference>
<dbReference type="InterPro" id="IPR027417">
    <property type="entry name" value="P-loop_NTPase"/>
</dbReference>
<feature type="binding site" evidence="6">
    <location>
        <begin position="44"/>
        <end position="49"/>
    </location>
    <ligand>
        <name>GTP</name>
        <dbReference type="ChEBI" id="CHEBI:37565"/>
    </ligand>
</feature>
<dbReference type="EMBL" id="JAPDFW010000106">
    <property type="protein sequence ID" value="KAJ5069287.1"/>
    <property type="molecule type" value="Genomic_DNA"/>
</dbReference>
<dbReference type="GO" id="GO:0003924">
    <property type="term" value="F:GTPase activity"/>
    <property type="evidence" value="ECO:0007669"/>
    <property type="project" value="InterPro"/>
</dbReference>
<dbReference type="PRINTS" id="PR00318">
    <property type="entry name" value="GPROTEINA"/>
</dbReference>
<dbReference type="OrthoDB" id="10547609at2759"/>
<dbReference type="SUPFAM" id="SSF47895">
    <property type="entry name" value="Transducin (alpha subunit), insertion domain"/>
    <property type="match status" value="1"/>
</dbReference>
<dbReference type="GO" id="GO:0031683">
    <property type="term" value="F:G-protein beta/gamma-subunit complex binding"/>
    <property type="evidence" value="ECO:0007669"/>
    <property type="project" value="InterPro"/>
</dbReference>
<evidence type="ECO:0000256" key="5">
    <source>
        <dbReference type="ARBA" id="ARBA00023224"/>
    </source>
</evidence>
<dbReference type="OMA" id="MGCLGGQ"/>
<evidence type="ECO:0000256" key="6">
    <source>
        <dbReference type="PIRSR" id="PIRSR601019-1"/>
    </source>
</evidence>
<evidence type="ECO:0000256" key="1">
    <source>
        <dbReference type="ARBA" id="ARBA00022723"/>
    </source>
</evidence>
<dbReference type="SMART" id="SM00275">
    <property type="entry name" value="G_alpha"/>
    <property type="match status" value="1"/>
</dbReference>
<dbReference type="SUPFAM" id="SSF52540">
    <property type="entry name" value="P-loop containing nucleoside triphosphate hydrolases"/>
    <property type="match status" value="1"/>
</dbReference>
<evidence type="ECO:0000313" key="9">
    <source>
        <dbReference type="Proteomes" id="UP001149090"/>
    </source>
</evidence>
<protein>
    <submittedName>
        <fullName evidence="8">G protein alpha i subunit</fullName>
    </submittedName>
</protein>
<dbReference type="GO" id="GO:0001664">
    <property type="term" value="F:G protein-coupled receptor binding"/>
    <property type="evidence" value="ECO:0007669"/>
    <property type="project" value="TreeGrafter"/>
</dbReference>
<evidence type="ECO:0000256" key="7">
    <source>
        <dbReference type="PIRSR" id="PIRSR601019-2"/>
    </source>
</evidence>
<dbReference type="GO" id="GO:0005525">
    <property type="term" value="F:GTP binding"/>
    <property type="evidence" value="ECO:0007669"/>
    <property type="project" value="UniProtKB-KW"/>
</dbReference>